<dbReference type="CDD" id="cd24146">
    <property type="entry name" value="nat-AmDH_N_like"/>
    <property type="match status" value="1"/>
</dbReference>
<dbReference type="InterPro" id="IPR045760">
    <property type="entry name" value="DAP_DH_C"/>
</dbReference>
<dbReference type="RefSeq" id="WP_133057878.1">
    <property type="nucleotide sequence ID" value="NZ_JACKVA010000009.1"/>
</dbReference>
<dbReference type="EMBL" id="CTEF01000002">
    <property type="protein sequence ID" value="CQD16510.1"/>
    <property type="molecule type" value="Genomic_DNA"/>
</dbReference>
<reference evidence="2 3" key="1">
    <citation type="submission" date="2015-03" db="EMBL/GenBank/DDBJ databases">
        <authorList>
            <person name="Murphy D."/>
        </authorList>
    </citation>
    <scope>NUCLEOTIDE SEQUENCE [LARGE SCALE GENOMIC DNA]</scope>
    <source>
        <strain evidence="2 3">D16</strain>
    </source>
</reference>
<proteinExistence type="predicted"/>
<dbReference type="Proteomes" id="UP000182227">
    <property type="component" value="Unassembled WGS sequence"/>
</dbReference>
<protein>
    <submittedName>
        <fullName evidence="2">Dihydrodipicolinate reductase-like protein</fullName>
    </submittedName>
</protein>
<feature type="domain" description="2,4-diaminopentanoate dehydrogenase C-terminal" evidence="1">
    <location>
        <begin position="152"/>
        <end position="354"/>
    </location>
</feature>
<organism evidence="2 3">
    <name type="scientific">Mycolicibacterium conceptionense</name>
    <dbReference type="NCBI Taxonomy" id="451644"/>
    <lineage>
        <taxon>Bacteria</taxon>
        <taxon>Bacillati</taxon>
        <taxon>Actinomycetota</taxon>
        <taxon>Actinomycetes</taxon>
        <taxon>Mycobacteriales</taxon>
        <taxon>Mycobacteriaceae</taxon>
        <taxon>Mycolicibacterium</taxon>
    </lineage>
</organism>
<dbReference type="Pfam" id="PF19328">
    <property type="entry name" value="DAP_DH_C"/>
    <property type="match status" value="1"/>
</dbReference>
<name>A0A0U1DKD4_9MYCO</name>
<evidence type="ECO:0000313" key="2">
    <source>
        <dbReference type="EMBL" id="CQD16510.1"/>
    </source>
</evidence>
<evidence type="ECO:0000313" key="3">
    <source>
        <dbReference type="Proteomes" id="UP000182227"/>
    </source>
</evidence>
<dbReference type="GeneID" id="44297861"/>
<evidence type="ECO:0000259" key="1">
    <source>
        <dbReference type="Pfam" id="PF19328"/>
    </source>
</evidence>
<accession>A0A0U1DKD4</accession>
<sequence length="372" mass="40312">MDSSRYRVIQWATGNTGQRALREVIRDPSYELVGVKVYDPGKDGVDAGTLCGEPDTGIYATVDRDSVLAAGADCCVYMPRATGRGQTRSGLTEDQLVDDVAALLAAGTSVVTTCTDLFARGARLQPANRQRLLDACQTGQAAVWASGSDPGFLTETLMLALLSIQRRIDFIEIEEFGDMSRRPSPHMLLEQMRFGKPLDQFDPDRRKNHLFGEYQPTLTMLAEIAGFVIDEWSAQGGVAAARRDTQITVGEIKAGTAAAQRVTICGRSAGADRIRFVQYGFVATDTDPDWDLQRTGWRVRVRGDAPLDVTLPFPVDLNELPSVVPAFNANGVVNAIPYVCAAAPGILATHDLPHILSGHRHRVHAAEAMSDG</sequence>
<gene>
    <name evidence="2" type="ORF">BN970_03515</name>
</gene>
<dbReference type="Gene3D" id="3.40.50.720">
    <property type="entry name" value="NAD(P)-binding Rossmann-like Domain"/>
    <property type="match status" value="1"/>
</dbReference>
<dbReference type="AlphaFoldDB" id="A0A0U1DKD4"/>